<evidence type="ECO:0000313" key="2">
    <source>
        <dbReference type="Proteomes" id="UP000439903"/>
    </source>
</evidence>
<dbReference type="AlphaFoldDB" id="A0A8H3XJ78"/>
<comment type="caution">
    <text evidence="1">The sequence shown here is derived from an EMBL/GenBank/DDBJ whole genome shotgun (WGS) entry which is preliminary data.</text>
</comment>
<name>A0A8H3XJ78_GIGMA</name>
<evidence type="ECO:0000313" key="1">
    <source>
        <dbReference type="EMBL" id="KAF0464183.1"/>
    </source>
</evidence>
<dbReference type="EMBL" id="WTPW01000993">
    <property type="protein sequence ID" value="KAF0464183.1"/>
    <property type="molecule type" value="Genomic_DNA"/>
</dbReference>
<organism evidence="1 2">
    <name type="scientific">Gigaspora margarita</name>
    <dbReference type="NCBI Taxonomy" id="4874"/>
    <lineage>
        <taxon>Eukaryota</taxon>
        <taxon>Fungi</taxon>
        <taxon>Fungi incertae sedis</taxon>
        <taxon>Mucoromycota</taxon>
        <taxon>Glomeromycotina</taxon>
        <taxon>Glomeromycetes</taxon>
        <taxon>Diversisporales</taxon>
        <taxon>Gigasporaceae</taxon>
        <taxon>Gigaspora</taxon>
    </lineage>
</organism>
<keyword evidence="2" id="KW-1185">Reference proteome</keyword>
<proteinExistence type="predicted"/>
<gene>
    <name evidence="1" type="ORF">F8M41_026530</name>
</gene>
<dbReference type="Proteomes" id="UP000439903">
    <property type="component" value="Unassembled WGS sequence"/>
</dbReference>
<reference evidence="1 2" key="1">
    <citation type="journal article" date="2019" name="Environ. Microbiol.">
        <title>At the nexus of three kingdoms: the genome of the mycorrhizal fungus Gigaspora margarita provides insights into plant, endobacterial and fungal interactions.</title>
        <authorList>
            <person name="Venice F."/>
            <person name="Ghignone S."/>
            <person name="Salvioli di Fossalunga A."/>
            <person name="Amselem J."/>
            <person name="Novero M."/>
            <person name="Xianan X."/>
            <person name="Sedzielewska Toro K."/>
            <person name="Morin E."/>
            <person name="Lipzen A."/>
            <person name="Grigoriev I.V."/>
            <person name="Henrissat B."/>
            <person name="Martin F.M."/>
            <person name="Bonfante P."/>
        </authorList>
    </citation>
    <scope>NUCLEOTIDE SEQUENCE [LARGE SCALE GENOMIC DNA]</scope>
    <source>
        <strain evidence="1 2">BEG34</strain>
    </source>
</reference>
<protein>
    <submittedName>
        <fullName evidence="1">Uncharacterized protein</fullName>
    </submittedName>
</protein>
<sequence>MVIPTVPIMISTTTPMMIFMVTPTTIPKTYNEIISKKKTLIASTITIPMAPMMISTVTSTTISITQLQQQLLWRF</sequence>
<accession>A0A8H3XJ78</accession>